<evidence type="ECO:0000256" key="1">
    <source>
        <dbReference type="ARBA" id="ARBA00022723"/>
    </source>
</evidence>
<evidence type="ECO:0000259" key="6">
    <source>
        <dbReference type="PROSITE" id="PS50222"/>
    </source>
</evidence>
<dbReference type="EMBL" id="JBICCN010000254">
    <property type="protein sequence ID" value="KAL3082942.1"/>
    <property type="molecule type" value="Genomic_DNA"/>
</dbReference>
<evidence type="ECO:0000313" key="7">
    <source>
        <dbReference type="EMBL" id="KAL3082942.1"/>
    </source>
</evidence>
<dbReference type="Gene3D" id="1.10.238.10">
    <property type="entry name" value="EF-hand"/>
    <property type="match status" value="2"/>
</dbReference>
<organism evidence="7 8">
    <name type="scientific">Heterodera schachtii</name>
    <name type="common">Sugarbeet cyst nematode worm</name>
    <name type="synonym">Tylenchus schachtii</name>
    <dbReference type="NCBI Taxonomy" id="97005"/>
    <lineage>
        <taxon>Eukaryota</taxon>
        <taxon>Metazoa</taxon>
        <taxon>Ecdysozoa</taxon>
        <taxon>Nematoda</taxon>
        <taxon>Chromadorea</taxon>
        <taxon>Rhabditida</taxon>
        <taxon>Tylenchina</taxon>
        <taxon>Tylenchomorpha</taxon>
        <taxon>Tylenchoidea</taxon>
        <taxon>Heteroderidae</taxon>
        <taxon>Heteroderinae</taxon>
        <taxon>Heterodera</taxon>
    </lineage>
</organism>
<dbReference type="SUPFAM" id="SSF47473">
    <property type="entry name" value="EF-hand"/>
    <property type="match status" value="1"/>
</dbReference>
<feature type="region of interest" description="Disordered" evidence="4">
    <location>
        <begin position="248"/>
        <end position="294"/>
    </location>
</feature>
<feature type="signal peptide" evidence="5">
    <location>
        <begin position="1"/>
        <end position="18"/>
    </location>
</feature>
<proteinExistence type="predicted"/>
<keyword evidence="1" id="KW-0479">Metal-binding</keyword>
<feature type="region of interest" description="Disordered" evidence="4">
    <location>
        <begin position="23"/>
        <end position="89"/>
    </location>
</feature>
<keyword evidence="5" id="KW-0732">Signal</keyword>
<keyword evidence="2" id="KW-0677">Repeat</keyword>
<evidence type="ECO:0000313" key="8">
    <source>
        <dbReference type="Proteomes" id="UP001620645"/>
    </source>
</evidence>
<dbReference type="InterPro" id="IPR011992">
    <property type="entry name" value="EF-hand-dom_pair"/>
</dbReference>
<dbReference type="AlphaFoldDB" id="A0ABD2ISH2"/>
<feature type="compositionally biased region" description="Pro residues" evidence="4">
    <location>
        <begin position="285"/>
        <end position="294"/>
    </location>
</feature>
<dbReference type="GO" id="GO:0046872">
    <property type="term" value="F:metal ion binding"/>
    <property type="evidence" value="ECO:0007669"/>
    <property type="project" value="UniProtKB-KW"/>
</dbReference>
<dbReference type="InterPro" id="IPR002048">
    <property type="entry name" value="EF_hand_dom"/>
</dbReference>
<dbReference type="Proteomes" id="UP001620645">
    <property type="component" value="Unassembled WGS sequence"/>
</dbReference>
<protein>
    <recommendedName>
        <fullName evidence="6">EF-hand domain-containing protein</fullName>
    </recommendedName>
</protein>
<dbReference type="PANTHER" id="PTHR10827">
    <property type="entry name" value="RETICULOCALBIN"/>
    <property type="match status" value="1"/>
</dbReference>
<dbReference type="Pfam" id="PF13202">
    <property type="entry name" value="EF-hand_5"/>
    <property type="match status" value="3"/>
</dbReference>
<evidence type="ECO:0000256" key="5">
    <source>
        <dbReference type="SAM" id="SignalP"/>
    </source>
</evidence>
<feature type="chain" id="PRO_5044778632" description="EF-hand domain-containing protein" evidence="5">
    <location>
        <begin position="19"/>
        <end position="294"/>
    </location>
</feature>
<evidence type="ECO:0000256" key="4">
    <source>
        <dbReference type="SAM" id="MobiDB-lite"/>
    </source>
</evidence>
<name>A0ABD2ISH2_HETSC</name>
<dbReference type="PANTHER" id="PTHR10827:SF98">
    <property type="entry name" value="45 KDA CALCIUM-BINDING PROTEIN"/>
    <property type="match status" value="1"/>
</dbReference>
<reference evidence="7 8" key="1">
    <citation type="submission" date="2024-10" db="EMBL/GenBank/DDBJ databases">
        <authorList>
            <person name="Kim D."/>
        </authorList>
    </citation>
    <scope>NUCLEOTIDE SEQUENCE [LARGE SCALE GENOMIC DNA]</scope>
    <source>
        <strain evidence="7">Taebaek</strain>
    </source>
</reference>
<dbReference type="InterPro" id="IPR018247">
    <property type="entry name" value="EF_Hand_1_Ca_BS"/>
</dbReference>
<comment type="caution">
    <text evidence="7">The sequence shown here is derived from an EMBL/GenBank/DDBJ whole genome shotgun (WGS) entry which is preliminary data.</text>
</comment>
<dbReference type="SMART" id="SM00054">
    <property type="entry name" value="EFh"/>
    <property type="match status" value="4"/>
</dbReference>
<feature type="domain" description="EF-hand" evidence="6">
    <location>
        <begin position="118"/>
        <end position="153"/>
    </location>
</feature>
<gene>
    <name evidence="7" type="ORF">niasHS_010744</name>
</gene>
<accession>A0ABD2ISH2</accession>
<feature type="domain" description="EF-hand" evidence="6">
    <location>
        <begin position="192"/>
        <end position="227"/>
    </location>
</feature>
<dbReference type="PROSITE" id="PS00018">
    <property type="entry name" value="EF_HAND_1"/>
    <property type="match status" value="2"/>
</dbReference>
<evidence type="ECO:0000256" key="3">
    <source>
        <dbReference type="ARBA" id="ARBA00022837"/>
    </source>
</evidence>
<sequence length="294" mass="33172">MFLSVLLLIAILQIECFAQNASTPSPIPSSSLATTQPSPAAQSQIIRPPEATTPEGTRPTAKVARQSPPPPTEEAVASEGNSQFVGIKPESKDEMFRRIDTDRDNEISLDDYMKRDRFYVESVRTEFNDIDTNRDGKVTKAEFDAFVRRLDEQRKTAMLEASKFTLQKNDENRDGELSVDELSTYINGTLQRSVAQLPEVFRQYDRDNNQKLSLDEFHELDFNFPWDRFPPMELPNRQQQQMFFNGAAAQPPPFVSDQSAPLPPQLMQQQAGRISLGPNSASPLMAPPHPQPIY</sequence>
<keyword evidence="3" id="KW-0106">Calcium</keyword>
<keyword evidence="8" id="KW-1185">Reference proteome</keyword>
<feature type="compositionally biased region" description="Polar residues" evidence="4">
    <location>
        <begin position="23"/>
        <end position="45"/>
    </location>
</feature>
<evidence type="ECO:0000256" key="2">
    <source>
        <dbReference type="ARBA" id="ARBA00022737"/>
    </source>
</evidence>
<dbReference type="PROSITE" id="PS50222">
    <property type="entry name" value="EF_HAND_2"/>
    <property type="match status" value="2"/>
</dbReference>